<dbReference type="InterPro" id="IPR032710">
    <property type="entry name" value="NTF2-like_dom_sf"/>
</dbReference>
<organism evidence="2 3">
    <name type="scientific">Sphingosinicella soli</name>
    <dbReference type="NCBI Taxonomy" id="333708"/>
    <lineage>
        <taxon>Bacteria</taxon>
        <taxon>Pseudomonadati</taxon>
        <taxon>Pseudomonadota</taxon>
        <taxon>Alphaproteobacteria</taxon>
        <taxon>Sphingomonadales</taxon>
        <taxon>Sphingosinicellaceae</taxon>
        <taxon>Sphingosinicella</taxon>
    </lineage>
</organism>
<evidence type="ECO:0000313" key="3">
    <source>
        <dbReference type="Proteomes" id="UP000566324"/>
    </source>
</evidence>
<accession>A0A7W7B2W8</accession>
<evidence type="ECO:0000313" key="2">
    <source>
        <dbReference type="EMBL" id="MBB4631997.1"/>
    </source>
</evidence>
<dbReference type="RefSeq" id="WP_184067709.1">
    <property type="nucleotide sequence ID" value="NZ_JACHNZ010000015.1"/>
</dbReference>
<dbReference type="Proteomes" id="UP000566324">
    <property type="component" value="Unassembled WGS sequence"/>
</dbReference>
<dbReference type="Gene3D" id="3.10.450.50">
    <property type="match status" value="1"/>
</dbReference>
<name>A0A7W7B2W8_9SPHN</name>
<dbReference type="InterPro" id="IPR037401">
    <property type="entry name" value="SnoaL-like"/>
</dbReference>
<dbReference type="CDD" id="cd00531">
    <property type="entry name" value="NTF2_like"/>
    <property type="match status" value="1"/>
</dbReference>
<sequence>MELSELIDREKIRQLMLAYASAGDRGKLDGLANSFAPDGVLETNLFKLTGPQAIKEGLMRQVGLKPLGENVRPIVHHHVTPPDIQLLGNGQARSRSYFTVMTNVGLDHHGSYVDTLVFLDGQWLFKHRIARLDWQSPDSIFPSAGVDNA</sequence>
<protein>
    <recommendedName>
        <fullName evidence="1">SnoaL-like domain-containing protein</fullName>
    </recommendedName>
</protein>
<dbReference type="EMBL" id="JACHNZ010000015">
    <property type="protein sequence ID" value="MBB4631997.1"/>
    <property type="molecule type" value="Genomic_DNA"/>
</dbReference>
<dbReference type="Pfam" id="PF13577">
    <property type="entry name" value="SnoaL_4"/>
    <property type="match status" value="1"/>
</dbReference>
<comment type="caution">
    <text evidence="2">The sequence shown here is derived from an EMBL/GenBank/DDBJ whole genome shotgun (WGS) entry which is preliminary data.</text>
</comment>
<proteinExistence type="predicted"/>
<evidence type="ECO:0000259" key="1">
    <source>
        <dbReference type="Pfam" id="PF13577"/>
    </source>
</evidence>
<feature type="domain" description="SnoaL-like" evidence="1">
    <location>
        <begin position="5"/>
        <end position="128"/>
    </location>
</feature>
<keyword evidence="3" id="KW-1185">Reference proteome</keyword>
<dbReference type="SUPFAM" id="SSF54427">
    <property type="entry name" value="NTF2-like"/>
    <property type="match status" value="1"/>
</dbReference>
<dbReference type="AlphaFoldDB" id="A0A7W7B2W8"/>
<reference evidence="2 3" key="1">
    <citation type="submission" date="2020-08" db="EMBL/GenBank/DDBJ databases">
        <title>Genomic Encyclopedia of Type Strains, Phase IV (KMG-IV): sequencing the most valuable type-strain genomes for metagenomic binning, comparative biology and taxonomic classification.</title>
        <authorList>
            <person name="Goeker M."/>
        </authorList>
    </citation>
    <scope>NUCLEOTIDE SEQUENCE [LARGE SCALE GENOMIC DNA]</scope>
    <source>
        <strain evidence="2 3">DSM 17328</strain>
    </source>
</reference>
<gene>
    <name evidence="2" type="ORF">GGQ98_001614</name>
</gene>